<proteinExistence type="predicted"/>
<feature type="non-terminal residue" evidence="1">
    <location>
        <position position="579"/>
    </location>
</feature>
<keyword evidence="2" id="KW-1185">Reference proteome</keyword>
<dbReference type="Proteomes" id="UP001162164">
    <property type="component" value="Unassembled WGS sequence"/>
</dbReference>
<evidence type="ECO:0000313" key="1">
    <source>
        <dbReference type="EMBL" id="KAJ8986042.1"/>
    </source>
</evidence>
<accession>A0ABQ9K7N7</accession>
<comment type="caution">
    <text evidence="1">The sequence shown here is derived from an EMBL/GenBank/DDBJ whole genome shotgun (WGS) entry which is preliminary data.</text>
</comment>
<dbReference type="EMBL" id="JAPWTJ010000004">
    <property type="protein sequence ID" value="KAJ8986042.1"/>
    <property type="molecule type" value="Genomic_DNA"/>
</dbReference>
<name>A0ABQ9K7N7_9CUCU</name>
<evidence type="ECO:0000313" key="2">
    <source>
        <dbReference type="Proteomes" id="UP001162164"/>
    </source>
</evidence>
<organism evidence="1 2">
    <name type="scientific">Molorchus minor</name>
    <dbReference type="NCBI Taxonomy" id="1323400"/>
    <lineage>
        <taxon>Eukaryota</taxon>
        <taxon>Metazoa</taxon>
        <taxon>Ecdysozoa</taxon>
        <taxon>Arthropoda</taxon>
        <taxon>Hexapoda</taxon>
        <taxon>Insecta</taxon>
        <taxon>Pterygota</taxon>
        <taxon>Neoptera</taxon>
        <taxon>Endopterygota</taxon>
        <taxon>Coleoptera</taxon>
        <taxon>Polyphaga</taxon>
        <taxon>Cucujiformia</taxon>
        <taxon>Chrysomeloidea</taxon>
        <taxon>Cerambycidae</taxon>
        <taxon>Lamiinae</taxon>
        <taxon>Monochamini</taxon>
        <taxon>Molorchus</taxon>
    </lineage>
</organism>
<reference evidence="1" key="1">
    <citation type="journal article" date="2023" name="Insect Mol. Biol.">
        <title>Genome sequencing provides insights into the evolution of gene families encoding plant cell wall-degrading enzymes in longhorned beetles.</title>
        <authorList>
            <person name="Shin N.R."/>
            <person name="Okamura Y."/>
            <person name="Kirsch R."/>
            <person name="Pauchet Y."/>
        </authorList>
    </citation>
    <scope>NUCLEOTIDE SEQUENCE</scope>
    <source>
        <strain evidence="1">MMC_N1</strain>
    </source>
</reference>
<gene>
    <name evidence="1" type="ORF">NQ317_013927</name>
</gene>
<protein>
    <submittedName>
        <fullName evidence="1">Uncharacterized protein</fullName>
    </submittedName>
</protein>
<sequence length="579" mass="60467">MQKFAVQTKSTRPMRTSQLYTQDNNSTFSQLMNERFEALKSIANKRMPTTRTVVNNPLMNKTKHTPVLNECGIDIEHPVLPVEVAARRAERIAKEKKTMTPEQQMAARLQIMKGIIANQQQNASTTSSTGGQAIASTSTVPIVAPAGTIVVTQAVSVATTVGTTISTPGTPPNTLRAQRIIASPLQTSAVVSVSALSPAQLQAATQRLIVSAGNAGQGKAIVGTAAGIQGKSISQAQLAMIRQASLKQQLRLHAGNLAAQGVKTSTVTIGGQQAVVQFTQAQPRAQFVRQGTVTVGGKTGITRTVTESEVAQLLKKQVQLQQQKNVASGSSTIQSLSPQVLAQAIQAGTSGQPVATLVKAVSNSGVSQTVTIPVTAVTLTTQGKGITPSLKTGNQSQLRHFQIQQQLIAQKKLGGQKLIAQVAGKNNVQTQLIVGSKPLSSAMTVQQLQQVIRSPLNVSQGQVVLAKGPPRVIPVNTAQGTKQTIQVVAATSQALNTALRPQGNATLAGALTGLKVQGTTTTAQQALLSQVSAALNQNVGMRQGSPVRIQTAAGTPLVAVSVQNVQQQSALPQTTNPDQ</sequence>